<dbReference type="InterPro" id="IPR027417">
    <property type="entry name" value="P-loop_NTPase"/>
</dbReference>
<dbReference type="Proteomes" id="UP000001449">
    <property type="component" value="Chromosome 8"/>
</dbReference>
<gene>
    <name evidence="5" type="ORF">THAPSDRAFT_7742</name>
</gene>
<dbReference type="SUPFAM" id="SSF52540">
    <property type="entry name" value="P-loop containing nucleoside triphosphate hydrolases"/>
    <property type="match status" value="1"/>
</dbReference>
<evidence type="ECO:0000256" key="2">
    <source>
        <dbReference type="ARBA" id="ARBA00022840"/>
    </source>
</evidence>
<evidence type="ECO:0000256" key="3">
    <source>
        <dbReference type="ARBA" id="ARBA00025768"/>
    </source>
</evidence>
<dbReference type="EMBL" id="CM000644">
    <property type="protein sequence ID" value="EED90963.1"/>
    <property type="molecule type" value="Genomic_DNA"/>
</dbReference>
<dbReference type="InterPro" id="IPR013641">
    <property type="entry name" value="KTI12/PSTK"/>
</dbReference>
<evidence type="ECO:0000256" key="1">
    <source>
        <dbReference type="ARBA" id="ARBA00022741"/>
    </source>
</evidence>
<dbReference type="GeneID" id="7449868"/>
<dbReference type="InParanoid" id="B8C7E1"/>
<keyword evidence="2" id="KW-0067">ATP-binding</keyword>
<keyword evidence="1" id="KW-0547">Nucleotide-binding</keyword>
<dbReference type="HOGENOM" id="CLU_635384_0_0_1"/>
<evidence type="ECO:0000256" key="4">
    <source>
        <dbReference type="SAM" id="MobiDB-lite"/>
    </source>
</evidence>
<dbReference type="PANTHER" id="PTHR12435">
    <property type="match status" value="1"/>
</dbReference>
<dbReference type="Pfam" id="PF08433">
    <property type="entry name" value="KTI12"/>
    <property type="match status" value="2"/>
</dbReference>
<name>B8C7E1_THAPS</name>
<dbReference type="STRING" id="35128.B8C7E1"/>
<comment type="similarity">
    <text evidence="3">Belongs to the KTI12 family.</text>
</comment>
<evidence type="ECO:0000313" key="6">
    <source>
        <dbReference type="Proteomes" id="UP000001449"/>
    </source>
</evidence>
<dbReference type="OMA" id="RQFLKWI"/>
<evidence type="ECO:0000313" key="5">
    <source>
        <dbReference type="EMBL" id="EED90963.1"/>
    </source>
</evidence>
<proteinExistence type="inferred from homology"/>
<dbReference type="AlphaFoldDB" id="B8C7E1"/>
<dbReference type="KEGG" id="tps:THAPSDRAFT_7742"/>
<feature type="region of interest" description="Disordered" evidence="4">
    <location>
        <begin position="130"/>
        <end position="159"/>
    </location>
</feature>
<reference evidence="5 6" key="2">
    <citation type="journal article" date="2008" name="Nature">
        <title>The Phaeodactylum genome reveals the evolutionary history of diatom genomes.</title>
        <authorList>
            <person name="Bowler C."/>
            <person name="Allen A.E."/>
            <person name="Badger J.H."/>
            <person name="Grimwood J."/>
            <person name="Jabbari K."/>
            <person name="Kuo A."/>
            <person name="Maheswari U."/>
            <person name="Martens C."/>
            <person name="Maumus F."/>
            <person name="Otillar R.P."/>
            <person name="Rayko E."/>
            <person name="Salamov A."/>
            <person name="Vandepoele K."/>
            <person name="Beszteri B."/>
            <person name="Gruber A."/>
            <person name="Heijde M."/>
            <person name="Katinka M."/>
            <person name="Mock T."/>
            <person name="Valentin K."/>
            <person name="Verret F."/>
            <person name="Berges J.A."/>
            <person name="Brownlee C."/>
            <person name="Cadoret J.P."/>
            <person name="Chiovitti A."/>
            <person name="Choi C.J."/>
            <person name="Coesel S."/>
            <person name="De Martino A."/>
            <person name="Detter J.C."/>
            <person name="Durkin C."/>
            <person name="Falciatore A."/>
            <person name="Fournet J."/>
            <person name="Haruta M."/>
            <person name="Huysman M.J."/>
            <person name="Jenkins B.D."/>
            <person name="Jiroutova K."/>
            <person name="Jorgensen R.E."/>
            <person name="Joubert Y."/>
            <person name="Kaplan A."/>
            <person name="Kroger N."/>
            <person name="Kroth P.G."/>
            <person name="La Roche J."/>
            <person name="Lindquist E."/>
            <person name="Lommer M."/>
            <person name="Martin-Jezequel V."/>
            <person name="Lopez P.J."/>
            <person name="Lucas S."/>
            <person name="Mangogna M."/>
            <person name="McGinnis K."/>
            <person name="Medlin L.K."/>
            <person name="Montsant A."/>
            <person name="Oudot-Le Secq M.P."/>
            <person name="Napoli C."/>
            <person name="Obornik M."/>
            <person name="Parker M.S."/>
            <person name="Petit J.L."/>
            <person name="Porcel B.M."/>
            <person name="Poulsen N."/>
            <person name="Robison M."/>
            <person name="Rychlewski L."/>
            <person name="Rynearson T.A."/>
            <person name="Schmutz J."/>
            <person name="Shapiro H."/>
            <person name="Siaut M."/>
            <person name="Stanley M."/>
            <person name="Sussman M.R."/>
            <person name="Taylor A.R."/>
            <person name="Vardi A."/>
            <person name="von Dassow P."/>
            <person name="Vyverman W."/>
            <person name="Willis A."/>
            <person name="Wyrwicz L.S."/>
            <person name="Rokhsar D.S."/>
            <person name="Weissenbach J."/>
            <person name="Armbrust E.V."/>
            <person name="Green B.R."/>
            <person name="Van de Peer Y."/>
            <person name="Grigoriev I.V."/>
        </authorList>
    </citation>
    <scope>NUCLEOTIDE SEQUENCE [LARGE SCALE GENOMIC DNA]</scope>
    <source>
        <strain evidence="5 6">CCMP1335</strain>
    </source>
</reference>
<protein>
    <submittedName>
        <fullName evidence="5">Uncharacterized protein</fullName>
    </submittedName>
</protein>
<feature type="compositionally biased region" description="Polar residues" evidence="4">
    <location>
        <begin position="257"/>
        <end position="266"/>
    </location>
</feature>
<dbReference type="PaxDb" id="35128-Thaps7742"/>
<accession>B8C7E1</accession>
<feature type="region of interest" description="Disordered" evidence="4">
    <location>
        <begin position="229"/>
        <end position="266"/>
    </location>
</feature>
<keyword evidence="6" id="KW-1185">Reference proteome</keyword>
<dbReference type="RefSeq" id="XP_002292112.1">
    <property type="nucleotide sequence ID" value="XM_002292076.1"/>
</dbReference>
<dbReference type="GO" id="GO:0005524">
    <property type="term" value="F:ATP binding"/>
    <property type="evidence" value="ECO:0007669"/>
    <property type="project" value="UniProtKB-KW"/>
</dbReference>
<sequence>MPSIVITGHPCVGKTMFACLLAKRALAHPSKLISDVIHISESTACPDQSKSDCYRNSHNEKTTRASLKSEFDRASAKSSGRKSDDKTLIILDSLNYIKGYRYELYCISKAVGESHGVIWIMGSSDDNCRRASISPSDELAKERNRERKKNQSKSCDGYYEDDETMDALALRFEPPDEKNRWEKPLYKVDVTSVEPWNEGGSLGITQGEGTNATKDISSENQFTNEIKPIQLNEPNQQPASKPEKLSSGFKRNKKATQQRAQSQSTLTVAITEQSTASYGPMSMASRNLSVSSGGAIGNDKRRIEDVIDGILDSFLMNVQPLKEGMSTSNQVSAESNVLNQVDNVTQRINAEILKAQKLVSISTGVGGRILISVGPVSKEKQRAMQLSQPLYMNELRTFRRQFLKWIAGHPLPERTEEDEVAEVYISYIESRI</sequence>
<dbReference type="Gene3D" id="3.40.50.300">
    <property type="entry name" value="P-loop containing nucleotide triphosphate hydrolases"/>
    <property type="match status" value="1"/>
</dbReference>
<dbReference type="GO" id="GO:0002098">
    <property type="term" value="P:tRNA wobble uridine modification"/>
    <property type="evidence" value="ECO:0000318"/>
    <property type="project" value="GO_Central"/>
</dbReference>
<reference evidence="5 6" key="1">
    <citation type="journal article" date="2004" name="Science">
        <title>The genome of the diatom Thalassiosira pseudonana: ecology, evolution, and metabolism.</title>
        <authorList>
            <person name="Armbrust E.V."/>
            <person name="Berges J.A."/>
            <person name="Bowler C."/>
            <person name="Green B.R."/>
            <person name="Martinez D."/>
            <person name="Putnam N.H."/>
            <person name="Zhou S."/>
            <person name="Allen A.E."/>
            <person name="Apt K.E."/>
            <person name="Bechner M."/>
            <person name="Brzezinski M.A."/>
            <person name="Chaal B.K."/>
            <person name="Chiovitti A."/>
            <person name="Davis A.K."/>
            <person name="Demarest M.S."/>
            <person name="Detter J.C."/>
            <person name="Glavina T."/>
            <person name="Goodstein D."/>
            <person name="Hadi M.Z."/>
            <person name="Hellsten U."/>
            <person name="Hildebrand M."/>
            <person name="Jenkins B.D."/>
            <person name="Jurka J."/>
            <person name="Kapitonov V.V."/>
            <person name="Kroger N."/>
            <person name="Lau W.W."/>
            <person name="Lane T.W."/>
            <person name="Larimer F.W."/>
            <person name="Lippmeier J.C."/>
            <person name="Lucas S."/>
            <person name="Medina M."/>
            <person name="Montsant A."/>
            <person name="Obornik M."/>
            <person name="Parker M.S."/>
            <person name="Palenik B."/>
            <person name="Pazour G.J."/>
            <person name="Richardson P.M."/>
            <person name="Rynearson T.A."/>
            <person name="Saito M.A."/>
            <person name="Schwartz D.C."/>
            <person name="Thamatrakoln K."/>
            <person name="Valentin K."/>
            <person name="Vardi A."/>
            <person name="Wilkerson F.P."/>
            <person name="Rokhsar D.S."/>
        </authorList>
    </citation>
    <scope>NUCLEOTIDE SEQUENCE [LARGE SCALE GENOMIC DNA]</scope>
    <source>
        <strain evidence="5 6">CCMP1335</strain>
    </source>
</reference>
<organism evidence="5 6">
    <name type="scientific">Thalassiosira pseudonana</name>
    <name type="common">Marine diatom</name>
    <name type="synonym">Cyclotella nana</name>
    <dbReference type="NCBI Taxonomy" id="35128"/>
    <lineage>
        <taxon>Eukaryota</taxon>
        <taxon>Sar</taxon>
        <taxon>Stramenopiles</taxon>
        <taxon>Ochrophyta</taxon>
        <taxon>Bacillariophyta</taxon>
        <taxon>Coscinodiscophyceae</taxon>
        <taxon>Thalassiosirophycidae</taxon>
        <taxon>Thalassiosirales</taxon>
        <taxon>Thalassiosiraceae</taxon>
        <taxon>Thalassiosira</taxon>
    </lineage>
</organism>
<dbReference type="eggNOG" id="KOG3062">
    <property type="taxonomic scope" value="Eukaryota"/>
</dbReference>